<organism evidence="2 3">
    <name type="scientific">Paraburkholderia piptadeniae</name>
    <dbReference type="NCBI Taxonomy" id="1701573"/>
    <lineage>
        <taxon>Bacteria</taxon>
        <taxon>Pseudomonadati</taxon>
        <taxon>Pseudomonadota</taxon>
        <taxon>Betaproteobacteria</taxon>
        <taxon>Burkholderiales</taxon>
        <taxon>Burkholderiaceae</taxon>
        <taxon>Paraburkholderia</taxon>
    </lineage>
</organism>
<comment type="caution">
    <text evidence="2">The sequence shown here is derived from an EMBL/GenBank/DDBJ whole genome shotgun (WGS) entry which is preliminary data.</text>
</comment>
<dbReference type="EMBL" id="CYGY02000004">
    <property type="protein sequence ID" value="SIT35431.1"/>
    <property type="molecule type" value="Genomic_DNA"/>
</dbReference>
<gene>
    <name evidence="2" type="ORF">BN2476_40008</name>
</gene>
<proteinExistence type="predicted"/>
<name>A0A1N7RJZ3_9BURK</name>
<feature type="region of interest" description="Disordered" evidence="1">
    <location>
        <begin position="1"/>
        <end position="24"/>
    </location>
</feature>
<sequence length="130" mass="13854">MRAIMPSGISSTDSTSHSAHSHFTALSTGSSGMIRMPTYTCSRMPMAMIRTRNDRRRIGGSRALAQRGIRVAGSTPTDQERQTEGGQSFYKQFCALAEGSPPCRGAGAVHALRCSTMDATSSSSCLLNGY</sequence>
<keyword evidence="3" id="KW-1185">Reference proteome</keyword>
<evidence type="ECO:0000313" key="2">
    <source>
        <dbReference type="EMBL" id="SIT35431.1"/>
    </source>
</evidence>
<protein>
    <submittedName>
        <fullName evidence="2">Uncharacterized protein</fullName>
    </submittedName>
</protein>
<feature type="compositionally biased region" description="Low complexity" evidence="1">
    <location>
        <begin position="10"/>
        <end position="24"/>
    </location>
</feature>
<accession>A0A1N7RJZ3</accession>
<dbReference type="AlphaFoldDB" id="A0A1N7RJZ3"/>
<evidence type="ECO:0000313" key="3">
    <source>
        <dbReference type="Proteomes" id="UP000195569"/>
    </source>
</evidence>
<dbReference type="Proteomes" id="UP000195569">
    <property type="component" value="Unassembled WGS sequence"/>
</dbReference>
<reference evidence="2" key="1">
    <citation type="submission" date="2016-12" db="EMBL/GenBank/DDBJ databases">
        <authorList>
            <person name="Moulin L."/>
        </authorList>
    </citation>
    <scope>NUCLEOTIDE SEQUENCE [LARGE SCALE GENOMIC DNA]</scope>
    <source>
        <strain evidence="2">STM 7183</strain>
    </source>
</reference>
<evidence type="ECO:0000256" key="1">
    <source>
        <dbReference type="SAM" id="MobiDB-lite"/>
    </source>
</evidence>